<evidence type="ECO:0000256" key="7">
    <source>
        <dbReference type="ARBA" id="ARBA00023004"/>
    </source>
</evidence>
<evidence type="ECO:0000313" key="12">
    <source>
        <dbReference type="EMBL" id="AGF93600.1"/>
    </source>
</evidence>
<dbReference type="GO" id="GO:0045333">
    <property type="term" value="P:cellular respiration"/>
    <property type="evidence" value="ECO:0007669"/>
    <property type="project" value="UniProtKB-ARBA"/>
</dbReference>
<keyword evidence="6" id="KW-0560">Oxidoreductase</keyword>
<dbReference type="GO" id="GO:0051536">
    <property type="term" value="F:iron-sulfur cluster binding"/>
    <property type="evidence" value="ECO:0007669"/>
    <property type="project" value="UniProtKB-KW"/>
</dbReference>
<evidence type="ECO:0000256" key="5">
    <source>
        <dbReference type="ARBA" id="ARBA00022842"/>
    </source>
</evidence>
<dbReference type="SUPFAM" id="SSF52518">
    <property type="entry name" value="Thiamin diphosphate-binding fold (THDP-binding)"/>
    <property type="match status" value="1"/>
</dbReference>
<dbReference type="GO" id="GO:0046872">
    <property type="term" value="F:metal ion binding"/>
    <property type="evidence" value="ECO:0007669"/>
    <property type="project" value="UniProtKB-KW"/>
</dbReference>
<evidence type="ECO:0000256" key="1">
    <source>
        <dbReference type="ARBA" id="ARBA00001946"/>
    </source>
</evidence>
<dbReference type="InterPro" id="IPR032686">
    <property type="entry name" value="PFO_beta_C"/>
</dbReference>
<reference evidence="12" key="1">
    <citation type="journal article" date="2013" name="Syst. Appl. Microbiol.">
        <title>New insights into the archaeal diversity of a hypersaline microbial mat obtained by a metagenomic approach.</title>
        <authorList>
            <person name="Lopez-Lopez A."/>
            <person name="Richter M."/>
            <person name="Pena A."/>
            <person name="Tamames J."/>
            <person name="Rossello-Mora R."/>
        </authorList>
    </citation>
    <scope>NUCLEOTIDE SEQUENCE</scope>
</reference>
<evidence type="ECO:0000256" key="8">
    <source>
        <dbReference type="ARBA" id="ARBA00023014"/>
    </source>
</evidence>
<dbReference type="PANTHER" id="PTHR48084:SF4">
    <property type="entry name" value="2-OXOGLUTARATE OXIDOREDUCTASE SUBUNIT KORB"/>
    <property type="match status" value="1"/>
</dbReference>
<comment type="cofactor">
    <cofactor evidence="3">
        <name>[4Fe-4S] cluster</name>
        <dbReference type="ChEBI" id="CHEBI:49883"/>
    </cofactor>
</comment>
<keyword evidence="12" id="KW-0670">Pyruvate</keyword>
<comment type="cofactor">
    <cofactor evidence="1">
        <name>Mg(2+)</name>
        <dbReference type="ChEBI" id="CHEBI:18420"/>
    </cofactor>
</comment>
<feature type="domain" description="Pyruvate ferredoxin oxidoreductase beta subunit C-terminal" evidence="11">
    <location>
        <begin position="199"/>
        <end position="257"/>
    </location>
</feature>
<dbReference type="AlphaFoldDB" id="M1PQW9"/>
<accession>M1PQW9</accession>
<keyword evidence="7" id="KW-0408">Iron</keyword>
<feature type="domain" description="Thiamine pyrophosphate enzyme TPP-binding" evidence="10">
    <location>
        <begin position="51"/>
        <end position="195"/>
    </location>
</feature>
<organism evidence="12">
    <name type="scientific">uncultured organism</name>
    <dbReference type="NCBI Taxonomy" id="155900"/>
    <lineage>
        <taxon>unclassified sequences</taxon>
        <taxon>environmental samples</taxon>
    </lineage>
</organism>
<dbReference type="EMBL" id="JX684099">
    <property type="protein sequence ID" value="AGF93600.1"/>
    <property type="molecule type" value="Genomic_DNA"/>
</dbReference>
<evidence type="ECO:0000256" key="3">
    <source>
        <dbReference type="ARBA" id="ARBA00001966"/>
    </source>
</evidence>
<dbReference type="GO" id="GO:0016625">
    <property type="term" value="F:oxidoreductase activity, acting on the aldehyde or oxo group of donors, iron-sulfur protein as acceptor"/>
    <property type="evidence" value="ECO:0007669"/>
    <property type="project" value="UniProtKB-ARBA"/>
</dbReference>
<dbReference type="Pfam" id="PF12367">
    <property type="entry name" value="PFO_beta_C"/>
    <property type="match status" value="1"/>
</dbReference>
<protein>
    <submittedName>
        <fullName evidence="12">Pyruvate ferredoxin/flavodoxin oxidoreductase, beta subunit</fullName>
    </submittedName>
</protein>
<sequence>MANNQNFNISSETAWCPGCGNFPLRKALSAALQDMELDADQVAMFTGIGQAAKMPHYIHLNGFNGLHGRSFPPATGTRVGNHKLKVIVESGDGCTYGEGGNHILHNIRRNPDVTHLVHNNQIYGLTKGQASPTTEEYMKTGIQIEGTTAKPFKPVQFAVGMGASFIARSFVGDQDHLKAMIKEAMNHRGYALIDILQPCVSFNKINTYQWYSKRVYKLDNDYDPEDIDQAFKKAREWGDNIPIGVIYRNEQKIFRDRFLLSDDEPLVEKDFDPQDAKKILGEFK</sequence>
<keyword evidence="9" id="KW-0786">Thiamine pyrophosphate</keyword>
<evidence type="ECO:0000256" key="4">
    <source>
        <dbReference type="ARBA" id="ARBA00022723"/>
    </source>
</evidence>
<name>M1PQW9_9ZZZZ</name>
<dbReference type="Gene3D" id="3.40.50.970">
    <property type="match status" value="1"/>
</dbReference>
<dbReference type="NCBIfam" id="TIGR02177">
    <property type="entry name" value="PorB_KorB"/>
    <property type="match status" value="1"/>
</dbReference>
<proteinExistence type="predicted"/>
<dbReference type="InterPro" id="IPR011896">
    <property type="entry name" value="OFOB"/>
</dbReference>
<keyword evidence="4" id="KW-0479">Metal-binding</keyword>
<comment type="cofactor">
    <cofactor evidence="2">
        <name>thiamine diphosphate</name>
        <dbReference type="ChEBI" id="CHEBI:58937"/>
    </cofactor>
</comment>
<dbReference type="GO" id="GO:0030976">
    <property type="term" value="F:thiamine pyrophosphate binding"/>
    <property type="evidence" value="ECO:0007669"/>
    <property type="project" value="InterPro"/>
</dbReference>
<dbReference type="Pfam" id="PF02775">
    <property type="entry name" value="TPP_enzyme_C"/>
    <property type="match status" value="1"/>
</dbReference>
<dbReference type="InterPro" id="IPR029061">
    <property type="entry name" value="THDP-binding"/>
</dbReference>
<dbReference type="PANTHER" id="PTHR48084">
    <property type="entry name" value="2-OXOGLUTARATE OXIDOREDUCTASE SUBUNIT KORB-RELATED"/>
    <property type="match status" value="1"/>
</dbReference>
<evidence type="ECO:0000256" key="9">
    <source>
        <dbReference type="ARBA" id="ARBA00023052"/>
    </source>
</evidence>
<evidence type="ECO:0000259" key="10">
    <source>
        <dbReference type="Pfam" id="PF02775"/>
    </source>
</evidence>
<evidence type="ECO:0000256" key="2">
    <source>
        <dbReference type="ARBA" id="ARBA00001964"/>
    </source>
</evidence>
<evidence type="ECO:0000259" key="11">
    <source>
        <dbReference type="Pfam" id="PF12367"/>
    </source>
</evidence>
<dbReference type="InterPro" id="IPR011766">
    <property type="entry name" value="TPP_enzyme_TPP-bd"/>
</dbReference>
<dbReference type="InterPro" id="IPR051457">
    <property type="entry name" value="2-oxoacid:Fd_oxidoreductase"/>
</dbReference>
<keyword evidence="5" id="KW-0460">Magnesium</keyword>
<keyword evidence="8" id="KW-0411">Iron-sulfur</keyword>
<dbReference type="CDD" id="cd03375">
    <property type="entry name" value="TPP_OGFOR"/>
    <property type="match status" value="1"/>
</dbReference>
<evidence type="ECO:0000256" key="6">
    <source>
        <dbReference type="ARBA" id="ARBA00023002"/>
    </source>
</evidence>
<gene>
    <name evidence="12" type="ORF">FLSS-13_0030</name>
</gene>